<evidence type="ECO:0000313" key="1">
    <source>
        <dbReference type="EMBL" id="RMX59017.1"/>
    </source>
</evidence>
<organism evidence="1 2">
    <name type="scientific">Pocillopora damicornis</name>
    <name type="common">Cauliflower coral</name>
    <name type="synonym">Millepora damicornis</name>
    <dbReference type="NCBI Taxonomy" id="46731"/>
    <lineage>
        <taxon>Eukaryota</taxon>
        <taxon>Metazoa</taxon>
        <taxon>Cnidaria</taxon>
        <taxon>Anthozoa</taxon>
        <taxon>Hexacorallia</taxon>
        <taxon>Scleractinia</taxon>
        <taxon>Astrocoeniina</taxon>
        <taxon>Pocilloporidae</taxon>
        <taxon>Pocillopora</taxon>
    </lineage>
</organism>
<evidence type="ECO:0000313" key="2">
    <source>
        <dbReference type="Proteomes" id="UP000275408"/>
    </source>
</evidence>
<accession>A0A3M6UZG5</accession>
<proteinExistence type="predicted"/>
<protein>
    <submittedName>
        <fullName evidence="1">Uncharacterized protein</fullName>
    </submittedName>
</protein>
<dbReference type="EMBL" id="RCHS01000406">
    <property type="protein sequence ID" value="RMX59017.1"/>
    <property type="molecule type" value="Genomic_DNA"/>
</dbReference>
<keyword evidence="2" id="KW-1185">Reference proteome</keyword>
<gene>
    <name evidence="1" type="ORF">pdam_00024540</name>
</gene>
<name>A0A3M6UZG5_POCDA</name>
<reference evidence="1 2" key="1">
    <citation type="journal article" date="2018" name="Sci. Rep.">
        <title>Comparative analysis of the Pocillopora damicornis genome highlights role of immune system in coral evolution.</title>
        <authorList>
            <person name="Cunning R."/>
            <person name="Bay R.A."/>
            <person name="Gillette P."/>
            <person name="Baker A.C."/>
            <person name="Traylor-Knowles N."/>
        </authorList>
    </citation>
    <scope>NUCLEOTIDE SEQUENCE [LARGE SCALE GENOMIC DNA]</scope>
    <source>
        <strain evidence="1">RSMAS</strain>
        <tissue evidence="1">Whole animal</tissue>
    </source>
</reference>
<dbReference type="AlphaFoldDB" id="A0A3M6UZG5"/>
<dbReference type="Proteomes" id="UP000275408">
    <property type="component" value="Unassembled WGS sequence"/>
</dbReference>
<comment type="caution">
    <text evidence="1">The sequence shown here is derived from an EMBL/GenBank/DDBJ whole genome shotgun (WGS) entry which is preliminary data.</text>
</comment>
<sequence>MKSFDLVRFILSDFMYKFHKHLLTSVFSSLFSSIRSIHTYITRLASKLFLLFKILAQSRLRSSPRLDFYTDRSFNILPGYHVNINIIVDLYYAPVHSLLFFSLISWGNSYEFNLHPVFLLQKRVIRIITFSSFFKHISPFFKSLVIMKLFDHVQFILSDSMYKFHKHLLTSVFSRSLTPVKSIYTYIARLAS</sequence>